<dbReference type="AlphaFoldDB" id="A0A7T8KID3"/>
<organism evidence="1 2">
    <name type="scientific">Caligus rogercresseyi</name>
    <name type="common">Sea louse</name>
    <dbReference type="NCBI Taxonomy" id="217165"/>
    <lineage>
        <taxon>Eukaryota</taxon>
        <taxon>Metazoa</taxon>
        <taxon>Ecdysozoa</taxon>
        <taxon>Arthropoda</taxon>
        <taxon>Crustacea</taxon>
        <taxon>Multicrustacea</taxon>
        <taxon>Hexanauplia</taxon>
        <taxon>Copepoda</taxon>
        <taxon>Siphonostomatoida</taxon>
        <taxon>Caligidae</taxon>
        <taxon>Caligus</taxon>
    </lineage>
</organism>
<gene>
    <name evidence="1" type="ORF">FKW44_001187</name>
</gene>
<dbReference type="Proteomes" id="UP000595437">
    <property type="component" value="Chromosome 1"/>
</dbReference>
<reference evidence="2" key="1">
    <citation type="submission" date="2021-01" db="EMBL/GenBank/DDBJ databases">
        <title>Caligus Genome Assembly.</title>
        <authorList>
            <person name="Gallardo-Escarate C."/>
        </authorList>
    </citation>
    <scope>NUCLEOTIDE SEQUENCE [LARGE SCALE GENOMIC DNA]</scope>
</reference>
<name>A0A7T8KID3_CALRO</name>
<proteinExistence type="predicted"/>
<evidence type="ECO:0000313" key="1">
    <source>
        <dbReference type="EMBL" id="QQP56503.1"/>
    </source>
</evidence>
<sequence>MQKRQRCSDLLDAGIKVARIIFTVYQVYHPMNDRWLGKQQNKLKGVVASDGTKMPPILFKAGRKSTRLSTTKLKANLSEGHYVWTQNGDPPNTSSKCQEFAPSPVIQMWPP</sequence>
<evidence type="ECO:0000313" key="2">
    <source>
        <dbReference type="Proteomes" id="UP000595437"/>
    </source>
</evidence>
<protein>
    <submittedName>
        <fullName evidence="1">Uncharacterized protein</fullName>
    </submittedName>
</protein>
<accession>A0A7T8KID3</accession>
<dbReference type="EMBL" id="CP045890">
    <property type="protein sequence ID" value="QQP56503.1"/>
    <property type="molecule type" value="Genomic_DNA"/>
</dbReference>
<keyword evidence="2" id="KW-1185">Reference proteome</keyword>